<proteinExistence type="predicted"/>
<dbReference type="PANTHER" id="PTHR38926">
    <property type="entry name" value="F-BOX DOMAIN CONTAINING PROTEIN, EXPRESSED"/>
    <property type="match status" value="1"/>
</dbReference>
<dbReference type="SUPFAM" id="SSF52047">
    <property type="entry name" value="RNI-like"/>
    <property type="match status" value="1"/>
</dbReference>
<dbReference type="InterPro" id="IPR001810">
    <property type="entry name" value="F-box_dom"/>
</dbReference>
<dbReference type="Gene3D" id="3.80.10.10">
    <property type="entry name" value="Ribonuclease Inhibitor"/>
    <property type="match status" value="1"/>
</dbReference>
<reference evidence="1" key="1">
    <citation type="submission" date="2022-08" db="UniProtKB">
        <authorList>
            <consortium name="EnsemblMetazoa"/>
        </authorList>
    </citation>
    <scope>IDENTIFICATION</scope>
    <source>
        <strain evidence="1">EBRO</strain>
    </source>
</reference>
<dbReference type="EnsemblMetazoa" id="AATE011806-RA">
    <property type="protein sequence ID" value="AATE011806-PA.1"/>
    <property type="gene ID" value="AATE011806"/>
</dbReference>
<dbReference type="SMART" id="SM00256">
    <property type="entry name" value="FBOX"/>
    <property type="match status" value="1"/>
</dbReference>
<name>A0A182J5L9_ANOAO</name>
<dbReference type="InterPro" id="IPR032675">
    <property type="entry name" value="LRR_dom_sf"/>
</dbReference>
<dbReference type="Pfam" id="PF12937">
    <property type="entry name" value="F-box-like"/>
    <property type="match status" value="1"/>
</dbReference>
<organism evidence="1">
    <name type="scientific">Anopheles atroparvus</name>
    <name type="common">European mosquito</name>
    <dbReference type="NCBI Taxonomy" id="41427"/>
    <lineage>
        <taxon>Eukaryota</taxon>
        <taxon>Metazoa</taxon>
        <taxon>Ecdysozoa</taxon>
        <taxon>Arthropoda</taxon>
        <taxon>Hexapoda</taxon>
        <taxon>Insecta</taxon>
        <taxon>Pterygota</taxon>
        <taxon>Neoptera</taxon>
        <taxon>Endopterygota</taxon>
        <taxon>Diptera</taxon>
        <taxon>Nematocera</taxon>
        <taxon>Culicoidea</taxon>
        <taxon>Culicidae</taxon>
        <taxon>Anophelinae</taxon>
        <taxon>Anopheles</taxon>
    </lineage>
</organism>
<dbReference type="PROSITE" id="PS50181">
    <property type="entry name" value="FBOX"/>
    <property type="match status" value="1"/>
</dbReference>
<dbReference type="InterPro" id="IPR036047">
    <property type="entry name" value="F-box-like_dom_sf"/>
</dbReference>
<dbReference type="AlphaFoldDB" id="A0A182J5L9"/>
<dbReference type="SUPFAM" id="SSF81383">
    <property type="entry name" value="F-box domain"/>
    <property type="match status" value="1"/>
</dbReference>
<protein>
    <submittedName>
        <fullName evidence="1">F-box domain-containing protein</fullName>
    </submittedName>
</protein>
<evidence type="ECO:0000313" key="1">
    <source>
        <dbReference type="EnsemblMetazoa" id="AATE011806-PA.1"/>
    </source>
</evidence>
<dbReference type="VEuPathDB" id="VectorBase:AATE011806"/>
<sequence length="466" mass="53862">MDQLPVELLCMIFDWLDLNSIKNASLACHRWERIIFSNHYIKRFTFRSLLSNNSTKHEMKQMARLMKVSHRCYPNLKLEFDHQSEYTEHAFHVLFRSMSCRMLDQLVVLKLVLTAFPDLMLQMVFNAVPEMSRLAALHLMVGNRPCQLDERRYKYELHLKSDSLRYLELKAFLPGSLNLPLLKSLDMSLHMQAEMIYSCHRHLGEEMLYSAHFENLEELTFSQPSSSGDGVVRMKLTNRPGYKLRFYQQLTRLKTLRLLEDKTSECIFQAICESCTSLTELHIECLQIVDPNAPRHLSKLPHLRRLTLNSFVAPAPISFESTNLPHLEHLRLGRGSFAYDSFHAFGAVLSLALALTQAKHSGETMRAIAQHLPNVTVLRLNLEALGDLDASALLHSLHLLTGVRELVLEGGYFHASTCEPNTPPMPELQKLHFRHYRMHSRELPWLRRMFPNLALLDIRQCPAVPN</sequence>
<dbReference type="PANTHER" id="PTHR38926:SF72">
    <property type="entry name" value="IM:7136021-RELATED"/>
    <property type="match status" value="1"/>
</dbReference>
<accession>A0A182J5L9</accession>
<dbReference type="Gene3D" id="1.20.1280.50">
    <property type="match status" value="1"/>
</dbReference>